<keyword evidence="4" id="KW-1133">Transmembrane helix</keyword>
<dbReference type="GO" id="GO:0005886">
    <property type="term" value="C:plasma membrane"/>
    <property type="evidence" value="ECO:0007669"/>
    <property type="project" value="TreeGrafter"/>
</dbReference>
<dbReference type="PANTHER" id="PTHR24369">
    <property type="entry name" value="ANTIGEN BSP, PUTATIVE-RELATED"/>
    <property type="match status" value="1"/>
</dbReference>
<dbReference type="PANTHER" id="PTHR24369:SF210">
    <property type="entry name" value="CHAOPTIN-RELATED"/>
    <property type="match status" value="1"/>
</dbReference>
<dbReference type="Proteomes" id="UP000597762">
    <property type="component" value="Unassembled WGS sequence"/>
</dbReference>
<dbReference type="Pfam" id="PF01462">
    <property type="entry name" value="LRRNT"/>
    <property type="match status" value="1"/>
</dbReference>
<evidence type="ECO:0000256" key="2">
    <source>
        <dbReference type="ARBA" id="ARBA00022729"/>
    </source>
</evidence>
<dbReference type="InterPro" id="IPR000372">
    <property type="entry name" value="LRRNT"/>
</dbReference>
<accession>A0A812EAV5</accession>
<keyword evidence="4" id="KW-0812">Transmembrane</keyword>
<evidence type="ECO:0000313" key="6">
    <source>
        <dbReference type="EMBL" id="CAE1318869.1"/>
    </source>
</evidence>
<evidence type="ECO:0000313" key="7">
    <source>
        <dbReference type="Proteomes" id="UP000597762"/>
    </source>
</evidence>
<protein>
    <submittedName>
        <fullName evidence="6">SLIT2</fullName>
    </submittedName>
</protein>
<proteinExistence type="predicted"/>
<dbReference type="SMART" id="SM00013">
    <property type="entry name" value="LRRNT"/>
    <property type="match status" value="1"/>
</dbReference>
<keyword evidence="1" id="KW-0433">Leucine-rich repeat</keyword>
<evidence type="ECO:0000256" key="3">
    <source>
        <dbReference type="ARBA" id="ARBA00022737"/>
    </source>
</evidence>
<dbReference type="SUPFAM" id="SSF52058">
    <property type="entry name" value="L domain-like"/>
    <property type="match status" value="1"/>
</dbReference>
<feature type="transmembrane region" description="Helical" evidence="4">
    <location>
        <begin position="12"/>
        <end position="45"/>
    </location>
</feature>
<dbReference type="InterPro" id="IPR032675">
    <property type="entry name" value="LRR_dom_sf"/>
</dbReference>
<dbReference type="InterPro" id="IPR050541">
    <property type="entry name" value="LRR_TM_domain-containing"/>
</dbReference>
<dbReference type="Pfam" id="PF13855">
    <property type="entry name" value="LRR_8"/>
    <property type="match status" value="1"/>
</dbReference>
<evidence type="ECO:0000256" key="4">
    <source>
        <dbReference type="SAM" id="Phobius"/>
    </source>
</evidence>
<feature type="transmembrane region" description="Helical" evidence="4">
    <location>
        <begin position="101"/>
        <end position="122"/>
    </location>
</feature>
<keyword evidence="2" id="KW-0732">Signal</keyword>
<dbReference type="AlphaFoldDB" id="A0A812EAV5"/>
<keyword evidence="7" id="KW-1185">Reference proteome</keyword>
<evidence type="ECO:0000259" key="5">
    <source>
        <dbReference type="SMART" id="SM00013"/>
    </source>
</evidence>
<feature type="domain" description="LRRNT" evidence="5">
    <location>
        <begin position="139"/>
        <end position="171"/>
    </location>
</feature>
<organism evidence="6 7">
    <name type="scientific">Acanthosepion pharaonis</name>
    <name type="common">Pharaoh cuttlefish</name>
    <name type="synonym">Sepia pharaonis</name>
    <dbReference type="NCBI Taxonomy" id="158019"/>
    <lineage>
        <taxon>Eukaryota</taxon>
        <taxon>Metazoa</taxon>
        <taxon>Spiralia</taxon>
        <taxon>Lophotrochozoa</taxon>
        <taxon>Mollusca</taxon>
        <taxon>Cephalopoda</taxon>
        <taxon>Coleoidea</taxon>
        <taxon>Decapodiformes</taxon>
        <taxon>Sepiida</taxon>
        <taxon>Sepiina</taxon>
        <taxon>Sepiidae</taxon>
        <taxon>Acanthosepion</taxon>
    </lineage>
</organism>
<gene>
    <name evidence="6" type="ORF">SPHA_69307</name>
</gene>
<dbReference type="OrthoDB" id="6150654at2759"/>
<reference evidence="6" key="1">
    <citation type="submission" date="2021-01" db="EMBL/GenBank/DDBJ databases">
        <authorList>
            <person name="Li R."/>
            <person name="Bekaert M."/>
        </authorList>
    </citation>
    <scope>NUCLEOTIDE SEQUENCE</scope>
    <source>
        <strain evidence="6">Farmed</strain>
    </source>
</reference>
<sequence length="220" mass="24532">MMLTMPGNERLAVIVALCGVISGVTGVATSAFLFTLTTALLCWLFHQRLHHERQLQTLNQNNDCGFPLWELESLFSTSVSHQARGSVSLFIAPFGRRRSGILMIWLHVLTACLLLGTSTVHARYNLGSRLHNGFSTGQNCPQRCACIGVSVDCSFRGLKTVPSDIPPETERLDLKGNNITHIRRTDFTGLRSIRVLQLPENRITKIERGAFQDLISMERL</sequence>
<dbReference type="InterPro" id="IPR001611">
    <property type="entry name" value="Leu-rich_rpt"/>
</dbReference>
<dbReference type="Gene3D" id="3.80.10.10">
    <property type="entry name" value="Ribonuclease Inhibitor"/>
    <property type="match status" value="1"/>
</dbReference>
<keyword evidence="4" id="KW-0472">Membrane</keyword>
<evidence type="ECO:0000256" key="1">
    <source>
        <dbReference type="ARBA" id="ARBA00022614"/>
    </source>
</evidence>
<name>A0A812EAV5_ACAPH</name>
<comment type="caution">
    <text evidence="6">The sequence shown here is derived from an EMBL/GenBank/DDBJ whole genome shotgun (WGS) entry which is preliminary data.</text>
</comment>
<keyword evidence="3" id="KW-0677">Repeat</keyword>
<dbReference type="EMBL" id="CAHIKZ030005070">
    <property type="protein sequence ID" value="CAE1318869.1"/>
    <property type="molecule type" value="Genomic_DNA"/>
</dbReference>